<organism evidence="1 2">
    <name type="scientific">Agrilutibacter niabensis</name>
    <dbReference type="NCBI Taxonomy" id="380628"/>
    <lineage>
        <taxon>Bacteria</taxon>
        <taxon>Pseudomonadati</taxon>
        <taxon>Pseudomonadota</taxon>
        <taxon>Gammaproteobacteria</taxon>
        <taxon>Lysobacterales</taxon>
        <taxon>Lysobacteraceae</taxon>
        <taxon>Agrilutibacter</taxon>
    </lineage>
</organism>
<dbReference type="RefSeq" id="WP_310054179.1">
    <property type="nucleotide sequence ID" value="NZ_JAVDVW010000002.1"/>
</dbReference>
<gene>
    <name evidence="1" type="ORF">J2X04_002153</name>
</gene>
<dbReference type="Proteomes" id="UP001267878">
    <property type="component" value="Unassembled WGS sequence"/>
</dbReference>
<proteinExistence type="predicted"/>
<sequence>MNPIDATDDATDAVVEARMRELEQDMHGMYLRHGTVFALASAWAERYDAIMALVPPDKRAAMEVRLARIGIRWGVMPGSRVTVELRVSDIEALARARRRPRNS</sequence>
<keyword evidence="2" id="KW-1185">Reference proteome</keyword>
<evidence type="ECO:0000313" key="1">
    <source>
        <dbReference type="EMBL" id="MDR7099772.1"/>
    </source>
</evidence>
<reference evidence="1 2" key="1">
    <citation type="submission" date="2023-07" db="EMBL/GenBank/DDBJ databases">
        <title>Sorghum-associated microbial communities from plants grown in Nebraska, USA.</title>
        <authorList>
            <person name="Schachtman D."/>
        </authorList>
    </citation>
    <scope>NUCLEOTIDE SEQUENCE [LARGE SCALE GENOMIC DNA]</scope>
    <source>
        <strain evidence="1 2">BE187</strain>
    </source>
</reference>
<accession>A0ABU1VQK8</accession>
<protein>
    <submittedName>
        <fullName evidence="1">Uncharacterized protein</fullName>
    </submittedName>
</protein>
<comment type="caution">
    <text evidence="1">The sequence shown here is derived from an EMBL/GenBank/DDBJ whole genome shotgun (WGS) entry which is preliminary data.</text>
</comment>
<dbReference type="EMBL" id="JAVDVW010000002">
    <property type="protein sequence ID" value="MDR7099772.1"/>
    <property type="molecule type" value="Genomic_DNA"/>
</dbReference>
<name>A0ABU1VQK8_9GAMM</name>
<evidence type="ECO:0000313" key="2">
    <source>
        <dbReference type="Proteomes" id="UP001267878"/>
    </source>
</evidence>